<dbReference type="AlphaFoldDB" id="A0A3R6WZD2"/>
<reference evidence="1 2" key="1">
    <citation type="submission" date="2018-08" db="EMBL/GenBank/DDBJ databases">
        <title>Aphanomyces genome sequencing and annotation.</title>
        <authorList>
            <person name="Minardi D."/>
            <person name="Oidtmann B."/>
            <person name="Van Der Giezen M."/>
            <person name="Studholme D.J."/>
        </authorList>
    </citation>
    <scope>NUCLEOTIDE SEQUENCE [LARGE SCALE GENOMIC DNA]</scope>
    <source>
        <strain evidence="1 2">Da</strain>
    </source>
</reference>
<dbReference type="Proteomes" id="UP000285430">
    <property type="component" value="Unassembled WGS sequence"/>
</dbReference>
<name>A0A3R6WZD2_APHAT</name>
<proteinExistence type="predicted"/>
<sequence>MLPFCVYNHVFVPNIQVGKMAKVGETRNFLLKEEHDTTTTSLLRVDGVATVIIRCEKVVVDPEGMVQMESDLLELEFVSEFGFLERHNCMSCQKLTN</sequence>
<comment type="caution">
    <text evidence="1">The sequence shown here is derived from an EMBL/GenBank/DDBJ whole genome shotgun (WGS) entry which is preliminary data.</text>
</comment>
<evidence type="ECO:0000313" key="1">
    <source>
        <dbReference type="EMBL" id="RHZ04037.1"/>
    </source>
</evidence>
<organism evidence="1 2">
    <name type="scientific">Aphanomyces astaci</name>
    <name type="common">Crayfish plague agent</name>
    <dbReference type="NCBI Taxonomy" id="112090"/>
    <lineage>
        <taxon>Eukaryota</taxon>
        <taxon>Sar</taxon>
        <taxon>Stramenopiles</taxon>
        <taxon>Oomycota</taxon>
        <taxon>Saprolegniomycetes</taxon>
        <taxon>Saprolegniales</taxon>
        <taxon>Verrucalvaceae</taxon>
        <taxon>Aphanomyces</taxon>
    </lineage>
</organism>
<evidence type="ECO:0000313" key="2">
    <source>
        <dbReference type="Proteomes" id="UP000285430"/>
    </source>
</evidence>
<gene>
    <name evidence="1" type="ORF">DYB37_012421</name>
</gene>
<dbReference type="EMBL" id="QUTH01007739">
    <property type="protein sequence ID" value="RHZ04037.1"/>
    <property type="molecule type" value="Genomic_DNA"/>
</dbReference>
<protein>
    <submittedName>
        <fullName evidence="1">Uncharacterized protein</fullName>
    </submittedName>
</protein>
<accession>A0A3R6WZD2</accession>